<keyword evidence="1" id="KW-0732">Signal</keyword>
<accession>A0A411HIU8</accession>
<evidence type="ECO:0000313" key="2">
    <source>
        <dbReference type="EMBL" id="QBB70423.1"/>
    </source>
</evidence>
<dbReference type="RefSeq" id="WP_129832681.1">
    <property type="nucleotide sequence ID" value="NZ_CP035704.1"/>
</dbReference>
<dbReference type="EMBL" id="CP035704">
    <property type="protein sequence ID" value="QBB70423.1"/>
    <property type="molecule type" value="Genomic_DNA"/>
</dbReference>
<dbReference type="Proteomes" id="UP000291562">
    <property type="component" value="Chromosome"/>
</dbReference>
<feature type="signal peptide" evidence="1">
    <location>
        <begin position="1"/>
        <end position="32"/>
    </location>
</feature>
<protein>
    <recommendedName>
        <fullName evidence="4">Right-handed parallel beta-helix repeat-containing protein</fullName>
    </recommendedName>
</protein>
<feature type="chain" id="PRO_5019117820" description="Right-handed parallel beta-helix repeat-containing protein" evidence="1">
    <location>
        <begin position="33"/>
        <end position="462"/>
    </location>
</feature>
<reference evidence="2 3" key="1">
    <citation type="submission" date="2019-01" db="EMBL/GenBank/DDBJ databases">
        <title>Pseudolysobacter antarctica gen. nov., sp. nov., isolated from Fildes Peninsula, Antarctica.</title>
        <authorList>
            <person name="Wei Z."/>
            <person name="Peng F."/>
        </authorList>
    </citation>
    <scope>NUCLEOTIDE SEQUENCE [LARGE SCALE GENOMIC DNA]</scope>
    <source>
        <strain evidence="2 3">AQ6-296</strain>
    </source>
</reference>
<keyword evidence="3" id="KW-1185">Reference proteome</keyword>
<dbReference type="InterPro" id="IPR059226">
    <property type="entry name" value="Choice_anch_Q_dom"/>
</dbReference>
<name>A0A411HIU8_9GAMM</name>
<evidence type="ECO:0000256" key="1">
    <source>
        <dbReference type="SAM" id="SignalP"/>
    </source>
</evidence>
<organism evidence="2 3">
    <name type="scientific">Pseudolysobacter antarcticus</name>
    <dbReference type="NCBI Taxonomy" id="2511995"/>
    <lineage>
        <taxon>Bacteria</taxon>
        <taxon>Pseudomonadati</taxon>
        <taxon>Pseudomonadota</taxon>
        <taxon>Gammaproteobacteria</taxon>
        <taxon>Lysobacterales</taxon>
        <taxon>Rhodanobacteraceae</taxon>
        <taxon>Pseudolysobacter</taxon>
    </lineage>
</organism>
<dbReference type="Gene3D" id="2.160.20.20">
    <property type="match status" value="1"/>
</dbReference>
<gene>
    <name evidence="2" type="ORF">ELE36_08610</name>
</gene>
<dbReference type="OrthoDB" id="6057622at2"/>
<dbReference type="NCBIfam" id="NF041518">
    <property type="entry name" value="choice_anch_Q"/>
    <property type="match status" value="1"/>
</dbReference>
<sequence>MSIAATLTSARRKPLAICIAALFALSATPAIANTINVSNCADNGAGSLRSAIASAISGDTINMTGLVCSSISLTTGAIHILQSDLTVTGPTNNIVIDHFYASPSDRILVHNGAGTLTLNNLDIRHGYASTTNGTILGGCIYSAGTVALTNSRVTSCRVGATGSSSNKTKGGGIFAKKDIKLSNSQVSFNTAYANPGFSYGGGAFSDGTFEADSSIVTYNIAQGSDVVGPRGYGGGLFLRQGSTISGSTISNNYANANAGGILFLNNAINTISNSTISNNSAGGGAGGILAVDGSLYLNQTTVAFNIDNGGQLAGKQLSAGVTALALSEQVSVHLQSALISNNTRNSTSPPMPTDFAAIDGSTPLEIVTVTGAKNLIYSHVGNVPNDTISACPLLGPLKNNGGPTRTHALLSRSPAIDQGSASQSFDQRGSPFVRQSNSVADIGAYEVQKNDVIFNTTFENCP</sequence>
<evidence type="ECO:0008006" key="4">
    <source>
        <dbReference type="Google" id="ProtNLM"/>
    </source>
</evidence>
<dbReference type="KEGG" id="xbc:ELE36_08610"/>
<dbReference type="SUPFAM" id="SSF51126">
    <property type="entry name" value="Pectin lyase-like"/>
    <property type="match status" value="1"/>
</dbReference>
<dbReference type="InterPro" id="IPR012332">
    <property type="entry name" value="Autotransporter_pectin_lyase_C"/>
</dbReference>
<proteinExistence type="predicted"/>
<dbReference type="InterPro" id="IPR011050">
    <property type="entry name" value="Pectin_lyase_fold/virulence"/>
</dbReference>
<evidence type="ECO:0000313" key="3">
    <source>
        <dbReference type="Proteomes" id="UP000291562"/>
    </source>
</evidence>
<dbReference type="AlphaFoldDB" id="A0A411HIU8"/>